<evidence type="ECO:0000256" key="3">
    <source>
        <dbReference type="ARBA" id="ARBA00022692"/>
    </source>
</evidence>
<dbReference type="Proteomes" id="UP001403385">
    <property type="component" value="Unassembled WGS sequence"/>
</dbReference>
<evidence type="ECO:0000313" key="8">
    <source>
        <dbReference type="Proteomes" id="UP001403385"/>
    </source>
</evidence>
<keyword evidence="4 6" id="KW-1133">Transmembrane helix</keyword>
<comment type="subcellular location">
    <subcellularLocation>
        <location evidence="1">Cell membrane</location>
        <topology evidence="1">Multi-pass membrane protein</topology>
    </subcellularLocation>
</comment>
<dbReference type="PANTHER" id="PTHR30294">
    <property type="entry name" value="MEMBRANE COMPONENT OF ABC TRANSPORTER YHHJ-RELATED"/>
    <property type="match status" value="1"/>
</dbReference>
<dbReference type="RefSeq" id="WP_346821075.1">
    <property type="nucleotide sequence ID" value="NZ_JBDKWZ010000005.1"/>
</dbReference>
<evidence type="ECO:0000256" key="6">
    <source>
        <dbReference type="SAM" id="Phobius"/>
    </source>
</evidence>
<feature type="transmembrane region" description="Helical" evidence="6">
    <location>
        <begin position="216"/>
        <end position="234"/>
    </location>
</feature>
<accession>A0AAW9S5F0</accession>
<feature type="transmembrane region" description="Helical" evidence="6">
    <location>
        <begin position="101"/>
        <end position="120"/>
    </location>
</feature>
<dbReference type="InterPro" id="IPR051449">
    <property type="entry name" value="ABC-2_transporter_component"/>
</dbReference>
<sequence length="241" mass="26790">MKSIWIITKREIASYFDSLIAYVMIVLFLGFSGFFTWLFGNHIFMINQASLQVFFSISYWTLFFFIPAITMRSLAEETRSGTIELLSTKAVSDPQIVSGKFLSCLLLVIVALGCTLPYYLTLLFLGKVDHGAVMGGYFGLVLLSAAYISIGIFASSLSNNQVVAFLLALTIGIFFHVLFDVMAASFTGVMGEILNYLSARAHFESISRGVLDSRDLIYFFSLAGMGLLLSQTMLSRRNWQG</sequence>
<dbReference type="AlphaFoldDB" id="A0AAW9S5F0"/>
<evidence type="ECO:0000256" key="1">
    <source>
        <dbReference type="ARBA" id="ARBA00004651"/>
    </source>
</evidence>
<keyword evidence="3 6" id="KW-0812">Transmembrane</keyword>
<dbReference type="GO" id="GO:0005886">
    <property type="term" value="C:plasma membrane"/>
    <property type="evidence" value="ECO:0007669"/>
    <property type="project" value="UniProtKB-SubCell"/>
</dbReference>
<dbReference type="PANTHER" id="PTHR30294:SF29">
    <property type="entry name" value="MULTIDRUG ABC TRANSPORTER PERMEASE YBHS-RELATED"/>
    <property type="match status" value="1"/>
</dbReference>
<comment type="caution">
    <text evidence="7">The sequence shown here is derived from an EMBL/GenBank/DDBJ whole genome shotgun (WGS) entry which is preliminary data.</text>
</comment>
<reference evidence="7 8" key="1">
    <citation type="submission" date="2024-04" db="EMBL/GenBank/DDBJ databases">
        <title>Novel genus in family Flammeovirgaceae.</title>
        <authorList>
            <person name="Nguyen T.H."/>
            <person name="Vuong T.Q."/>
            <person name="Le H."/>
            <person name="Kim S.-G."/>
        </authorList>
    </citation>
    <scope>NUCLEOTIDE SEQUENCE [LARGE SCALE GENOMIC DNA]</scope>
    <source>
        <strain evidence="7 8">JCM 23209</strain>
    </source>
</reference>
<keyword evidence="8" id="KW-1185">Reference proteome</keyword>
<evidence type="ECO:0000256" key="5">
    <source>
        <dbReference type="ARBA" id="ARBA00023136"/>
    </source>
</evidence>
<dbReference type="GO" id="GO:0140359">
    <property type="term" value="F:ABC-type transporter activity"/>
    <property type="evidence" value="ECO:0007669"/>
    <property type="project" value="InterPro"/>
</dbReference>
<name>A0AAW9S5F0_9BACT</name>
<dbReference type="Pfam" id="PF12679">
    <property type="entry name" value="ABC2_membrane_2"/>
    <property type="match status" value="1"/>
</dbReference>
<gene>
    <name evidence="7" type="ORF">AAG747_10285</name>
</gene>
<keyword evidence="2" id="KW-1003">Cell membrane</keyword>
<evidence type="ECO:0000313" key="7">
    <source>
        <dbReference type="EMBL" id="MEN7548296.1"/>
    </source>
</evidence>
<feature type="transmembrane region" description="Helical" evidence="6">
    <location>
        <begin position="162"/>
        <end position="186"/>
    </location>
</feature>
<protein>
    <submittedName>
        <fullName evidence="7">ABC transporter permease subunit</fullName>
    </submittedName>
</protein>
<dbReference type="EMBL" id="JBDKWZ010000005">
    <property type="protein sequence ID" value="MEN7548296.1"/>
    <property type="molecule type" value="Genomic_DNA"/>
</dbReference>
<evidence type="ECO:0000256" key="4">
    <source>
        <dbReference type="ARBA" id="ARBA00022989"/>
    </source>
</evidence>
<evidence type="ECO:0000256" key="2">
    <source>
        <dbReference type="ARBA" id="ARBA00022475"/>
    </source>
</evidence>
<feature type="transmembrane region" description="Helical" evidence="6">
    <location>
        <begin position="12"/>
        <end position="39"/>
    </location>
</feature>
<feature type="transmembrane region" description="Helical" evidence="6">
    <location>
        <begin position="132"/>
        <end position="155"/>
    </location>
</feature>
<keyword evidence="5 6" id="KW-0472">Membrane</keyword>
<organism evidence="7 8">
    <name type="scientific">Rapidithrix thailandica</name>
    <dbReference type="NCBI Taxonomy" id="413964"/>
    <lineage>
        <taxon>Bacteria</taxon>
        <taxon>Pseudomonadati</taxon>
        <taxon>Bacteroidota</taxon>
        <taxon>Cytophagia</taxon>
        <taxon>Cytophagales</taxon>
        <taxon>Flammeovirgaceae</taxon>
        <taxon>Rapidithrix</taxon>
    </lineage>
</organism>
<feature type="transmembrane region" description="Helical" evidence="6">
    <location>
        <begin position="51"/>
        <end position="70"/>
    </location>
</feature>
<proteinExistence type="predicted"/>